<name>A0A6G1SDI9_9ACAR</name>
<keyword evidence="5" id="KW-0812">Transmembrane</keyword>
<evidence type="ECO:0000256" key="2">
    <source>
        <dbReference type="ARBA" id="ARBA00023157"/>
    </source>
</evidence>
<dbReference type="GO" id="GO:0042813">
    <property type="term" value="F:Wnt receptor activity"/>
    <property type="evidence" value="ECO:0007669"/>
    <property type="project" value="TreeGrafter"/>
</dbReference>
<feature type="disulfide bond" evidence="4">
    <location>
        <begin position="165"/>
        <end position="206"/>
    </location>
</feature>
<accession>A0A6G1SDI9</accession>
<feature type="transmembrane region" description="Helical" evidence="5">
    <location>
        <begin position="310"/>
        <end position="329"/>
    </location>
</feature>
<feature type="transmembrane region" description="Helical" evidence="5">
    <location>
        <begin position="36"/>
        <end position="54"/>
    </location>
</feature>
<dbReference type="InterPro" id="IPR036790">
    <property type="entry name" value="Frizzled_dom_sf"/>
</dbReference>
<dbReference type="Gene3D" id="1.10.2000.10">
    <property type="entry name" value="Frizzled cysteine-rich domain"/>
    <property type="match status" value="1"/>
</dbReference>
<keyword evidence="1" id="KW-0217">Developmental protein</keyword>
<dbReference type="SMART" id="SM00063">
    <property type="entry name" value="FRI"/>
    <property type="match status" value="1"/>
</dbReference>
<dbReference type="GO" id="GO:0035567">
    <property type="term" value="P:non-canonical Wnt signaling pathway"/>
    <property type="evidence" value="ECO:0007669"/>
    <property type="project" value="TreeGrafter"/>
</dbReference>
<dbReference type="InterPro" id="IPR020067">
    <property type="entry name" value="Frizzled_dom"/>
</dbReference>
<feature type="domain" description="FZ" evidence="6">
    <location>
        <begin position="85"/>
        <end position="209"/>
    </location>
</feature>
<dbReference type="GO" id="GO:0060070">
    <property type="term" value="P:canonical Wnt signaling pathway"/>
    <property type="evidence" value="ECO:0007669"/>
    <property type="project" value="TreeGrafter"/>
</dbReference>
<evidence type="ECO:0000256" key="5">
    <source>
        <dbReference type="SAM" id="Phobius"/>
    </source>
</evidence>
<feature type="disulfide bond" evidence="4">
    <location>
        <begin position="169"/>
        <end position="193"/>
    </location>
</feature>
<dbReference type="InterPro" id="IPR015526">
    <property type="entry name" value="Frizzled/SFRP"/>
</dbReference>
<reference evidence="7" key="1">
    <citation type="submission" date="2018-10" db="EMBL/GenBank/DDBJ databases">
        <title>Transcriptome assembly of Aceria tosichella (Wheat curl mite) Type 2.</title>
        <authorList>
            <person name="Scully E.D."/>
            <person name="Geib S.M."/>
            <person name="Palmer N.A."/>
            <person name="Gupta A.K."/>
            <person name="Sarath G."/>
            <person name="Tatineni S."/>
        </authorList>
    </citation>
    <scope>NUCLEOTIDE SEQUENCE</scope>
    <source>
        <strain evidence="7">LincolnNE</strain>
    </source>
</reference>
<evidence type="ECO:0000259" key="6">
    <source>
        <dbReference type="PROSITE" id="PS50038"/>
    </source>
</evidence>
<dbReference type="AlphaFoldDB" id="A0A6G1SDI9"/>
<comment type="caution">
    <text evidence="4">Lacks conserved residue(s) required for the propagation of feature annotation.</text>
</comment>
<gene>
    <name evidence="7" type="primary">fz</name>
    <name evidence="7" type="ORF">g.9793</name>
</gene>
<dbReference type="Pfam" id="PF01392">
    <property type="entry name" value="Fz"/>
    <property type="match status" value="1"/>
</dbReference>
<sequence>MESTNGINVKQMPSYSCLTTTVAGCGKHLLLRMTPLLALSSVLLLLLFISSIQIKANALTHQAHHLTDDPTNIMINESMVDFPDDEQNRCELMRISFCERVNYNRTMLPNHLGHSTQAEVESVINVYEPLVKLGCSPELRLFLCSVYAPICFDHGHESHLKLQPCQSLCNSTRRACAAPLKKLGLDWPEPLNCTRFPDGRHKDVLCVGNDSHAIDVPTSSDIHDTDLPTRDLGFSCPKNFEVNSYTLHLNGRVYNNCAMPCEDVFLDKNATKTVRLIVGILAIICIISSVFTCATFLIDTKRFEYPARPMIIIAFCQLMVATCYLIGFLTHNRIACNDPVEPPKKLAKLENDQINNNRQQER</sequence>
<keyword evidence="5" id="KW-0472">Membrane</keyword>
<keyword evidence="3" id="KW-0675">Receptor</keyword>
<protein>
    <submittedName>
        <fullName evidence="7">Frizzled</fullName>
    </submittedName>
</protein>
<dbReference type="Pfam" id="PF01534">
    <property type="entry name" value="Frizzled"/>
    <property type="match status" value="1"/>
</dbReference>
<evidence type="ECO:0000256" key="1">
    <source>
        <dbReference type="ARBA" id="ARBA00022473"/>
    </source>
</evidence>
<dbReference type="SUPFAM" id="SSF63501">
    <property type="entry name" value="Frizzled cysteine-rich domain"/>
    <property type="match status" value="1"/>
</dbReference>
<feature type="transmembrane region" description="Helical" evidence="5">
    <location>
        <begin position="276"/>
        <end position="298"/>
    </location>
</feature>
<dbReference type="PRINTS" id="PR00489">
    <property type="entry name" value="FRIZZLED"/>
</dbReference>
<feature type="disulfide bond" evidence="4">
    <location>
        <begin position="90"/>
        <end position="151"/>
    </location>
</feature>
<keyword evidence="5" id="KW-1133">Transmembrane helix</keyword>
<evidence type="ECO:0000313" key="7">
    <source>
        <dbReference type="EMBL" id="MDE48022.1"/>
    </source>
</evidence>
<evidence type="ECO:0000256" key="3">
    <source>
        <dbReference type="ARBA" id="ARBA00023170"/>
    </source>
</evidence>
<dbReference type="InterPro" id="IPR000539">
    <property type="entry name" value="Frizzled/Smoothened_7TM"/>
</dbReference>
<keyword evidence="2 4" id="KW-1015">Disulfide bond</keyword>
<dbReference type="Gene3D" id="1.20.1070.10">
    <property type="entry name" value="Rhodopsin 7-helix transmembrane proteins"/>
    <property type="match status" value="1"/>
</dbReference>
<feature type="disulfide bond" evidence="4">
    <location>
        <begin position="98"/>
        <end position="144"/>
    </location>
</feature>
<proteinExistence type="predicted"/>
<dbReference type="PANTHER" id="PTHR11309:SF47">
    <property type="entry name" value="FRIZZLED"/>
    <property type="match status" value="1"/>
</dbReference>
<dbReference type="PANTHER" id="PTHR11309">
    <property type="entry name" value="FRIZZLED"/>
    <property type="match status" value="1"/>
</dbReference>
<dbReference type="EMBL" id="GGYP01003251">
    <property type="protein sequence ID" value="MDE48022.1"/>
    <property type="molecule type" value="Transcribed_RNA"/>
</dbReference>
<organism evidence="7">
    <name type="scientific">Aceria tosichella</name>
    <name type="common">wheat curl mite</name>
    <dbReference type="NCBI Taxonomy" id="561515"/>
    <lineage>
        <taxon>Eukaryota</taxon>
        <taxon>Metazoa</taxon>
        <taxon>Ecdysozoa</taxon>
        <taxon>Arthropoda</taxon>
        <taxon>Chelicerata</taxon>
        <taxon>Arachnida</taxon>
        <taxon>Acari</taxon>
        <taxon>Acariformes</taxon>
        <taxon>Trombidiformes</taxon>
        <taxon>Prostigmata</taxon>
        <taxon>Eupodina</taxon>
        <taxon>Eriophyoidea</taxon>
        <taxon>Eriophyidae</taxon>
        <taxon>Eriophyinae</taxon>
        <taxon>Aceriini</taxon>
        <taxon>Aceria</taxon>
    </lineage>
</organism>
<dbReference type="GO" id="GO:0005886">
    <property type="term" value="C:plasma membrane"/>
    <property type="evidence" value="ECO:0007669"/>
    <property type="project" value="TreeGrafter"/>
</dbReference>
<evidence type="ECO:0000256" key="4">
    <source>
        <dbReference type="PROSITE-ProRule" id="PRU00090"/>
    </source>
</evidence>
<dbReference type="PROSITE" id="PS50038">
    <property type="entry name" value="FZ"/>
    <property type="match status" value="1"/>
</dbReference>
<dbReference type="GO" id="GO:0017147">
    <property type="term" value="F:Wnt-protein binding"/>
    <property type="evidence" value="ECO:0007669"/>
    <property type="project" value="TreeGrafter"/>
</dbReference>